<dbReference type="EMBL" id="CAJOBG010123432">
    <property type="protein sequence ID" value="CAF4787213.1"/>
    <property type="molecule type" value="Genomic_DNA"/>
</dbReference>
<evidence type="ECO:0000256" key="1">
    <source>
        <dbReference type="SAM" id="MobiDB-lite"/>
    </source>
</evidence>
<comment type="caution">
    <text evidence="2">The sequence shown here is derived from an EMBL/GenBank/DDBJ whole genome shotgun (WGS) entry which is preliminary data.</text>
</comment>
<dbReference type="AlphaFoldDB" id="A0A821NI09"/>
<evidence type="ECO:0000313" key="3">
    <source>
        <dbReference type="Proteomes" id="UP000663866"/>
    </source>
</evidence>
<name>A0A821NI09_9BILA</name>
<feature type="non-terminal residue" evidence="2">
    <location>
        <position position="1"/>
    </location>
</feature>
<sequence>MLLEERRTQGEKDREVARLKSDQVKDEKRRYDERHWTDKTL</sequence>
<accession>A0A821NI09</accession>
<evidence type="ECO:0000313" key="2">
    <source>
        <dbReference type="EMBL" id="CAF4787213.1"/>
    </source>
</evidence>
<dbReference type="Proteomes" id="UP000663866">
    <property type="component" value="Unassembled WGS sequence"/>
</dbReference>
<protein>
    <submittedName>
        <fullName evidence="2">Uncharacterized protein</fullName>
    </submittedName>
</protein>
<gene>
    <name evidence="2" type="ORF">OVN521_LOCUS51388</name>
</gene>
<proteinExistence type="predicted"/>
<reference evidence="2" key="1">
    <citation type="submission" date="2021-02" db="EMBL/GenBank/DDBJ databases">
        <authorList>
            <person name="Nowell W R."/>
        </authorList>
    </citation>
    <scope>NUCLEOTIDE SEQUENCE</scope>
</reference>
<organism evidence="2 3">
    <name type="scientific">Rotaria magnacalcarata</name>
    <dbReference type="NCBI Taxonomy" id="392030"/>
    <lineage>
        <taxon>Eukaryota</taxon>
        <taxon>Metazoa</taxon>
        <taxon>Spiralia</taxon>
        <taxon>Gnathifera</taxon>
        <taxon>Rotifera</taxon>
        <taxon>Eurotatoria</taxon>
        <taxon>Bdelloidea</taxon>
        <taxon>Philodinida</taxon>
        <taxon>Philodinidae</taxon>
        <taxon>Rotaria</taxon>
    </lineage>
</organism>
<keyword evidence="3" id="KW-1185">Reference proteome</keyword>
<feature type="region of interest" description="Disordered" evidence="1">
    <location>
        <begin position="1"/>
        <end position="41"/>
    </location>
</feature>